<proteinExistence type="predicted"/>
<name>A0A0D3G8E9_9ORYZ</name>
<dbReference type="EnsemblPlants" id="OBART05G18780.1">
    <property type="protein sequence ID" value="OBART05G18780.1"/>
    <property type="gene ID" value="OBART05G18780"/>
</dbReference>
<reference evidence="1" key="2">
    <citation type="submission" date="2015-03" db="UniProtKB">
        <authorList>
            <consortium name="EnsemblPlants"/>
        </authorList>
    </citation>
    <scope>IDENTIFICATION</scope>
</reference>
<organism evidence="1">
    <name type="scientific">Oryza barthii</name>
    <dbReference type="NCBI Taxonomy" id="65489"/>
    <lineage>
        <taxon>Eukaryota</taxon>
        <taxon>Viridiplantae</taxon>
        <taxon>Streptophyta</taxon>
        <taxon>Embryophyta</taxon>
        <taxon>Tracheophyta</taxon>
        <taxon>Spermatophyta</taxon>
        <taxon>Magnoliopsida</taxon>
        <taxon>Liliopsida</taxon>
        <taxon>Poales</taxon>
        <taxon>Poaceae</taxon>
        <taxon>BOP clade</taxon>
        <taxon>Oryzoideae</taxon>
        <taxon>Oryzeae</taxon>
        <taxon>Oryzinae</taxon>
        <taxon>Oryza</taxon>
    </lineage>
</organism>
<evidence type="ECO:0000313" key="1">
    <source>
        <dbReference type="EnsemblPlants" id="OBART05G18780.1"/>
    </source>
</evidence>
<dbReference type="Proteomes" id="UP000026960">
    <property type="component" value="Chromosome 5"/>
</dbReference>
<dbReference type="PaxDb" id="65489-OBART05G18780.1"/>
<sequence length="63" mass="7133">MSKPGPVIRVMKRSPEKSQCCLTADIARSDHGQIQDNFQVLTNMFKGIHTVKFSMVNPIYKLP</sequence>
<reference evidence="1" key="1">
    <citation type="journal article" date="2009" name="Rice">
        <title>De Novo Next Generation Sequencing of Plant Genomes.</title>
        <authorList>
            <person name="Rounsley S."/>
            <person name="Marri P.R."/>
            <person name="Yu Y."/>
            <person name="He R."/>
            <person name="Sisneros N."/>
            <person name="Goicoechea J.L."/>
            <person name="Lee S.J."/>
            <person name="Angelova A."/>
            <person name="Kudrna D."/>
            <person name="Luo M."/>
            <person name="Affourtit J."/>
            <person name="Desany B."/>
            <person name="Knight J."/>
            <person name="Niazi F."/>
            <person name="Egholm M."/>
            <person name="Wing R.A."/>
        </authorList>
    </citation>
    <scope>NUCLEOTIDE SEQUENCE [LARGE SCALE GENOMIC DNA]</scope>
    <source>
        <strain evidence="1">cv. IRGC 105608</strain>
    </source>
</reference>
<dbReference type="Gramene" id="OBART05G18780.1">
    <property type="protein sequence ID" value="OBART05G18780.1"/>
    <property type="gene ID" value="OBART05G18780"/>
</dbReference>
<dbReference type="HOGENOM" id="CLU_2889762_0_0_1"/>
<keyword evidence="2" id="KW-1185">Reference proteome</keyword>
<accession>A0A0D3G8E9</accession>
<protein>
    <submittedName>
        <fullName evidence="1">Uncharacterized protein</fullName>
    </submittedName>
</protein>
<dbReference type="AlphaFoldDB" id="A0A0D3G8E9"/>
<evidence type="ECO:0000313" key="2">
    <source>
        <dbReference type="Proteomes" id="UP000026960"/>
    </source>
</evidence>